<dbReference type="eggNOG" id="COG1716">
    <property type="taxonomic scope" value="Bacteria"/>
</dbReference>
<evidence type="ECO:0008006" key="4">
    <source>
        <dbReference type="Google" id="ProtNLM"/>
    </source>
</evidence>
<reference evidence="2 3" key="1">
    <citation type="submission" date="2013-05" db="EMBL/GenBank/DDBJ databases">
        <title>Genome assembly of Chondromyces apiculatus DSM 436.</title>
        <authorList>
            <person name="Sharma G."/>
            <person name="Khatri I."/>
            <person name="Kaur C."/>
            <person name="Mayilraj S."/>
            <person name="Subramanian S."/>
        </authorList>
    </citation>
    <scope>NUCLEOTIDE SEQUENCE [LARGE SCALE GENOMIC DNA]</scope>
    <source>
        <strain evidence="2 3">DSM 436</strain>
    </source>
</reference>
<dbReference type="SUPFAM" id="SSF74653">
    <property type="entry name" value="TolA/TonB C-terminal domain"/>
    <property type="match status" value="1"/>
</dbReference>
<keyword evidence="3" id="KW-1185">Reference proteome</keyword>
<protein>
    <recommendedName>
        <fullName evidence="4">AgmX/PglI C-terminal domain-containing protein</fullName>
    </recommendedName>
</protein>
<dbReference type="RefSeq" id="WP_052376313.1">
    <property type="nucleotide sequence ID" value="NZ_ASRX01000055.1"/>
</dbReference>
<dbReference type="EMBL" id="ASRX01000055">
    <property type="protein sequence ID" value="EYF02770.1"/>
    <property type="molecule type" value="Genomic_DNA"/>
</dbReference>
<gene>
    <name evidence="2" type="ORF">CAP_6505</name>
</gene>
<name>A0A017T1P4_9BACT</name>
<evidence type="ECO:0000313" key="2">
    <source>
        <dbReference type="EMBL" id="EYF02770.1"/>
    </source>
</evidence>
<accession>A0A017T1P4</accession>
<sequence length="509" mass="51716">MRAFENAGEARVSADGREGTGGRVALLVTVRWGDDVLVSKQLRGSEEAVIGAAPGALVAMPCASLGKASVCVARLRGGQGVALVPAGCVGSLRQVGEGGREGKGTVIGRARLLAGPTEVRLAGGEELTLWIEGFLVTVAAEGTERPVWAAAGGRRSLGALPYVAVAAAVHAGALGFAAHTGLTAGLVDEATPEAEVLRGYLAAAERKTQAADPVSQAEVGDSEGHRVNDRRGNGKAGGGARAAGEEGAMGSRLSRQSAPRRFALPKQAEGEAALSAARAVEEARDFGMIGLLATGGQHAPASAFGALEAQGADAIAADGGMWARVLGDRSGHEALGLSGVGLGGGGSGLGVGLERIGTVGHTSGLPGEYTGGGGVPLQGGGGRGWWSSWHGPRGYGRRARPPTIRWGLTQVTGRLPPEAIRRIIRQNFGRFRACYEDGLRRNPALAGRVTARFVIGRDGSVGAAQSNGSDLPDEAVVSCVVRAFYGISFPQPEGGIVTVVYPIVFSPAE</sequence>
<organism evidence="2 3">
    <name type="scientific">Chondromyces apiculatus DSM 436</name>
    <dbReference type="NCBI Taxonomy" id="1192034"/>
    <lineage>
        <taxon>Bacteria</taxon>
        <taxon>Pseudomonadati</taxon>
        <taxon>Myxococcota</taxon>
        <taxon>Polyangia</taxon>
        <taxon>Polyangiales</taxon>
        <taxon>Polyangiaceae</taxon>
        <taxon>Chondromyces</taxon>
    </lineage>
</organism>
<dbReference type="NCBIfam" id="NF033768">
    <property type="entry name" value="myxo_SS_tail"/>
    <property type="match status" value="1"/>
</dbReference>
<evidence type="ECO:0000313" key="3">
    <source>
        <dbReference type="Proteomes" id="UP000019678"/>
    </source>
</evidence>
<dbReference type="OrthoDB" id="5377858at2"/>
<feature type="region of interest" description="Disordered" evidence="1">
    <location>
        <begin position="208"/>
        <end position="257"/>
    </location>
</feature>
<dbReference type="InterPro" id="IPR049806">
    <property type="entry name" value="MasK-like_C"/>
</dbReference>
<dbReference type="AlphaFoldDB" id="A0A017T1P4"/>
<comment type="caution">
    <text evidence="2">The sequence shown here is derived from an EMBL/GenBank/DDBJ whole genome shotgun (WGS) entry which is preliminary data.</text>
</comment>
<dbReference type="Proteomes" id="UP000019678">
    <property type="component" value="Unassembled WGS sequence"/>
</dbReference>
<feature type="compositionally biased region" description="Basic and acidic residues" evidence="1">
    <location>
        <begin position="222"/>
        <end position="232"/>
    </location>
</feature>
<dbReference type="STRING" id="1192034.CAP_6505"/>
<evidence type="ECO:0000256" key="1">
    <source>
        <dbReference type="SAM" id="MobiDB-lite"/>
    </source>
</evidence>
<proteinExistence type="predicted"/>